<gene>
    <name evidence="2" type="ORF">ACFYXQ_10675</name>
</gene>
<reference evidence="2 3" key="1">
    <citation type="submission" date="2024-10" db="EMBL/GenBank/DDBJ databases">
        <title>The Natural Products Discovery Center: Release of the First 8490 Sequenced Strains for Exploring Actinobacteria Biosynthetic Diversity.</title>
        <authorList>
            <person name="Kalkreuter E."/>
            <person name="Kautsar S.A."/>
            <person name="Yang D."/>
            <person name="Bader C.D."/>
            <person name="Teijaro C.N."/>
            <person name="Fluegel L."/>
            <person name="Davis C.M."/>
            <person name="Simpson J.R."/>
            <person name="Lauterbach L."/>
            <person name="Steele A.D."/>
            <person name="Gui C."/>
            <person name="Meng S."/>
            <person name="Li G."/>
            <person name="Viehrig K."/>
            <person name="Ye F."/>
            <person name="Su P."/>
            <person name="Kiefer A.F."/>
            <person name="Nichols A."/>
            <person name="Cepeda A.J."/>
            <person name="Yan W."/>
            <person name="Fan B."/>
            <person name="Jiang Y."/>
            <person name="Adhikari A."/>
            <person name="Zheng C.-J."/>
            <person name="Schuster L."/>
            <person name="Cowan T.M."/>
            <person name="Smanski M.J."/>
            <person name="Chevrette M.G."/>
            <person name="De Carvalho L.P.S."/>
            <person name="Shen B."/>
        </authorList>
    </citation>
    <scope>NUCLEOTIDE SEQUENCE [LARGE SCALE GENOMIC DNA]</scope>
    <source>
        <strain evidence="2 3">NPDC002593</strain>
    </source>
</reference>
<dbReference type="Proteomes" id="UP001601992">
    <property type="component" value="Unassembled WGS sequence"/>
</dbReference>
<evidence type="ECO:0000313" key="3">
    <source>
        <dbReference type="Proteomes" id="UP001601992"/>
    </source>
</evidence>
<dbReference type="PROSITE" id="PS51257">
    <property type="entry name" value="PROKAR_LIPOPROTEIN"/>
    <property type="match status" value="1"/>
</dbReference>
<keyword evidence="3" id="KW-1185">Reference proteome</keyword>
<dbReference type="RefSeq" id="WP_040817148.1">
    <property type="nucleotide sequence ID" value="NZ_JBIAQY010000003.1"/>
</dbReference>
<name>A0ABW6RW38_9NOCA</name>
<evidence type="ECO:0000313" key="2">
    <source>
        <dbReference type="EMBL" id="MFF3568224.1"/>
    </source>
</evidence>
<proteinExistence type="predicted"/>
<evidence type="ECO:0000256" key="1">
    <source>
        <dbReference type="SAM" id="MobiDB-lite"/>
    </source>
</evidence>
<dbReference type="EMBL" id="JBIAQY010000003">
    <property type="protein sequence ID" value="MFF3568224.1"/>
    <property type="molecule type" value="Genomic_DNA"/>
</dbReference>
<accession>A0ABW6RW38</accession>
<evidence type="ECO:0008006" key="4">
    <source>
        <dbReference type="Google" id="ProtNLM"/>
    </source>
</evidence>
<protein>
    <recommendedName>
        <fullName evidence="4">Lipoprotein</fullName>
    </recommendedName>
</protein>
<sequence>MKFPRPASRGRLRYALAGGLALIAAGLVAGCDSRVGIEGTDYNTDEPPAPLATASTAPTTPSAAVAAAPVLPKPKPGELAVTVSLTKPDSDAADALTRWAMDLQSVSPTRLQAKCWTLAPQNVQSMYTDKKAILSALARPGVDDGTAITWQGTGRGAVTVVAQHTDIATGYACPRVFQTGTTPTFNDADARHTVRRYLDRVTGTPLDPADKETTHPLRCTAATGIWDPTGAGRTTTAPLATEPGKLDDVQSFVDQSLTSGTLRGSYVTVSASVLTTDGVEQTRTFTLKSGKQGYCIGDVSS</sequence>
<comment type="caution">
    <text evidence="2">The sequence shown here is derived from an EMBL/GenBank/DDBJ whole genome shotgun (WGS) entry which is preliminary data.</text>
</comment>
<organism evidence="2 3">
    <name type="scientific">Nocardia jiangxiensis</name>
    <dbReference type="NCBI Taxonomy" id="282685"/>
    <lineage>
        <taxon>Bacteria</taxon>
        <taxon>Bacillati</taxon>
        <taxon>Actinomycetota</taxon>
        <taxon>Actinomycetes</taxon>
        <taxon>Mycobacteriales</taxon>
        <taxon>Nocardiaceae</taxon>
        <taxon>Nocardia</taxon>
    </lineage>
</organism>
<feature type="region of interest" description="Disordered" evidence="1">
    <location>
        <begin position="39"/>
        <end position="58"/>
    </location>
</feature>